<proteinExistence type="predicted"/>
<feature type="transmembrane region" description="Helical" evidence="1">
    <location>
        <begin position="323"/>
        <end position="344"/>
    </location>
</feature>
<dbReference type="EMBL" id="FOGW01000011">
    <property type="protein sequence ID" value="SER81637.1"/>
    <property type="molecule type" value="Genomic_DNA"/>
</dbReference>
<feature type="transmembrane region" description="Helical" evidence="1">
    <location>
        <begin position="350"/>
        <end position="369"/>
    </location>
</feature>
<name>A0A1H9S9F2_9FIRM</name>
<feature type="transmembrane region" description="Helical" evidence="1">
    <location>
        <begin position="26"/>
        <end position="49"/>
    </location>
</feature>
<protein>
    <submittedName>
        <fullName evidence="2">Uncharacterized protein</fullName>
    </submittedName>
</protein>
<feature type="transmembrane region" description="Helical" evidence="1">
    <location>
        <begin position="281"/>
        <end position="302"/>
    </location>
</feature>
<feature type="transmembrane region" description="Helical" evidence="1">
    <location>
        <begin position="134"/>
        <end position="157"/>
    </location>
</feature>
<feature type="transmembrane region" description="Helical" evidence="1">
    <location>
        <begin position="55"/>
        <end position="75"/>
    </location>
</feature>
<organism evidence="2 3">
    <name type="scientific">Lachnobacterium bovis</name>
    <dbReference type="NCBI Taxonomy" id="140626"/>
    <lineage>
        <taxon>Bacteria</taxon>
        <taxon>Bacillati</taxon>
        <taxon>Bacillota</taxon>
        <taxon>Clostridia</taxon>
        <taxon>Lachnospirales</taxon>
        <taxon>Lachnospiraceae</taxon>
        <taxon>Lachnobacterium</taxon>
    </lineage>
</organism>
<evidence type="ECO:0000313" key="3">
    <source>
        <dbReference type="Proteomes" id="UP000182471"/>
    </source>
</evidence>
<keyword evidence="3" id="KW-1185">Reference proteome</keyword>
<dbReference type="AlphaFoldDB" id="A0A1H9S9F2"/>
<keyword evidence="1" id="KW-0812">Transmembrane</keyword>
<dbReference type="Proteomes" id="UP000182471">
    <property type="component" value="Unassembled WGS sequence"/>
</dbReference>
<gene>
    <name evidence="2" type="ORF">SAMN02910429_01150</name>
</gene>
<sequence length="380" mass="45934">MYLKMLKLIQLYRWRFSKSHLSKEQYYVMDNIIGIIIGLLYLIFSYVLMISVRNYFIIIVAEVLMIFSVLNQYWLKTVEQYKETRSKKILMVTRNKIKYLMYLYLKNNYYAIHFMFFWFFLESLLVFFNIKLLVINFFAMLVVIVILVKDFYTSCGFNKVKKKSRKISCIRDYNQSYLYRYNFLVLQENLTFIIGAGVVLFFKQNIIIIYESIFMVYMACVQLQIEKYMDDYDNTYKNYLFKKAMGCEKKHWIVSNELGRLAFKTRLQYFTVFIMTEMYNLYVNNFNATILVLGNTVLYYVFTEMYNRKTWEVLIKKLGKREVFKPFAMGCVVIYIQVIVFTVNFLKIDSIIKCIIEIILAGIVYVVPFEKIFYKYEIKL</sequence>
<keyword evidence="1" id="KW-0472">Membrane</keyword>
<reference evidence="3" key="1">
    <citation type="submission" date="2016-10" db="EMBL/GenBank/DDBJ databases">
        <authorList>
            <person name="Varghese N."/>
            <person name="Submissions S."/>
        </authorList>
    </citation>
    <scope>NUCLEOTIDE SEQUENCE [LARGE SCALE GENOMIC DNA]</scope>
    <source>
        <strain evidence="3">S1b</strain>
    </source>
</reference>
<evidence type="ECO:0000256" key="1">
    <source>
        <dbReference type="SAM" id="Phobius"/>
    </source>
</evidence>
<feature type="transmembrane region" description="Helical" evidence="1">
    <location>
        <begin position="108"/>
        <end position="128"/>
    </location>
</feature>
<accession>A0A1H9S9F2</accession>
<feature type="transmembrane region" description="Helical" evidence="1">
    <location>
        <begin position="178"/>
        <end position="202"/>
    </location>
</feature>
<keyword evidence="1" id="KW-1133">Transmembrane helix</keyword>
<evidence type="ECO:0000313" key="2">
    <source>
        <dbReference type="EMBL" id="SER81637.1"/>
    </source>
</evidence>
<dbReference type="RefSeq" id="WP_074730566.1">
    <property type="nucleotide sequence ID" value="NZ_FOGW01000011.1"/>
</dbReference>